<reference evidence="1" key="1">
    <citation type="journal article" date="2021" name="New Phytol.">
        <title>Evolutionary innovations through gain and loss of genes in the ectomycorrhizal Boletales.</title>
        <authorList>
            <person name="Wu G."/>
            <person name="Miyauchi S."/>
            <person name="Morin E."/>
            <person name="Kuo A."/>
            <person name="Drula E."/>
            <person name="Varga T."/>
            <person name="Kohler A."/>
            <person name="Feng B."/>
            <person name="Cao Y."/>
            <person name="Lipzen A."/>
            <person name="Daum C."/>
            <person name="Hundley H."/>
            <person name="Pangilinan J."/>
            <person name="Johnson J."/>
            <person name="Barry K."/>
            <person name="LaButti K."/>
            <person name="Ng V."/>
            <person name="Ahrendt S."/>
            <person name="Min B."/>
            <person name="Choi I.G."/>
            <person name="Park H."/>
            <person name="Plett J.M."/>
            <person name="Magnuson J."/>
            <person name="Spatafora J.W."/>
            <person name="Nagy L.G."/>
            <person name="Henrissat B."/>
            <person name="Grigoriev I.V."/>
            <person name="Yang Z.L."/>
            <person name="Xu J."/>
            <person name="Martin F.M."/>
        </authorList>
    </citation>
    <scope>NUCLEOTIDE SEQUENCE</scope>
    <source>
        <strain evidence="1">KUC20120723A-06</strain>
    </source>
</reference>
<keyword evidence="2" id="KW-1185">Reference proteome</keyword>
<proteinExistence type="predicted"/>
<dbReference type="Proteomes" id="UP000790709">
    <property type="component" value="Unassembled WGS sequence"/>
</dbReference>
<gene>
    <name evidence="1" type="ORF">BV22DRAFT_1016542</name>
</gene>
<dbReference type="EMBL" id="MU266471">
    <property type="protein sequence ID" value="KAH7922836.1"/>
    <property type="molecule type" value="Genomic_DNA"/>
</dbReference>
<sequence>MTCPECGAESESVWNEDVCSSICTQCGTLSDPSQYLLESHTEQPDISARQYQTWLTSSAATLKSIRSRNGWNLAGQGREARDRKNAIAMSTFITSVLTRLNSPGLSPRAETIFTQAMAAGKYRWGRKAKLAAGASIAIALREAHKSDSLRDIAFLLDDSPVSLSRSFLAVVSLLQLELASTDPAVHLPILQAHLQSLLHPQTLSASSQLPADLVATLTPLSLQSVVRTSVSLSGLISRHIPPLPITQLPTAPTACALFILGLEAETRNPLPHMGELAHALASRFGLARGVVTARYKVIYDLVEEWIREVPWLDQFVYKGKGRGNNARSKVPKRTIVARGLQDVVQFQEEIWAKKMNAQGRPSVVIEADPGETEGKEDVDEDDRGSSETFSTASKTTESYDTPSGPPRKKRKTKREVLDDASQFLLNPLTSTLPAIASPSFCHVPPSRTFTLPPPETSDSDRLSTAHISLTSYLLSCSASALTRRDVPTRLQLLAADRGGSTEEHIDDEELFGEGELEGIFRSEQEREALEPLFMMEWGESGGRRSGEVGNHAEESKSAKGKEKEVSRGSGRVDMEALARVLGGEDLSGDDKSDAEEVDEEQYFHQLATPPRDAHTMDGVEEVEEWRPLSPENAFGRGYGGMDRYDEEY</sequence>
<protein>
    <submittedName>
        <fullName evidence="1">Uncharacterized protein</fullName>
    </submittedName>
</protein>
<comment type="caution">
    <text evidence="1">The sequence shown here is derived from an EMBL/GenBank/DDBJ whole genome shotgun (WGS) entry which is preliminary data.</text>
</comment>
<name>A0ACB8BAK8_9AGAM</name>
<accession>A0ACB8BAK8</accession>
<evidence type="ECO:0000313" key="2">
    <source>
        <dbReference type="Proteomes" id="UP000790709"/>
    </source>
</evidence>
<organism evidence="1 2">
    <name type="scientific">Leucogyrophana mollusca</name>
    <dbReference type="NCBI Taxonomy" id="85980"/>
    <lineage>
        <taxon>Eukaryota</taxon>
        <taxon>Fungi</taxon>
        <taxon>Dikarya</taxon>
        <taxon>Basidiomycota</taxon>
        <taxon>Agaricomycotina</taxon>
        <taxon>Agaricomycetes</taxon>
        <taxon>Agaricomycetidae</taxon>
        <taxon>Boletales</taxon>
        <taxon>Boletales incertae sedis</taxon>
        <taxon>Leucogyrophana</taxon>
    </lineage>
</organism>
<evidence type="ECO:0000313" key="1">
    <source>
        <dbReference type="EMBL" id="KAH7922836.1"/>
    </source>
</evidence>